<dbReference type="InterPro" id="IPR024926">
    <property type="entry name" value="NOG1"/>
</dbReference>
<dbReference type="PIRSF" id="PIRSF038919">
    <property type="entry name" value="NOG1"/>
    <property type="match status" value="1"/>
</dbReference>
<feature type="region of interest" description="Disordered" evidence="6">
    <location>
        <begin position="617"/>
        <end position="643"/>
    </location>
</feature>
<name>A0A1A8Z485_PLAOA</name>
<feature type="region of interest" description="Disordered" evidence="6">
    <location>
        <begin position="700"/>
        <end position="730"/>
    </location>
</feature>
<evidence type="ECO:0000256" key="1">
    <source>
        <dbReference type="ARBA" id="ARBA00004604"/>
    </source>
</evidence>
<keyword evidence="11" id="KW-1185">Reference proteome</keyword>
<dbReference type="Gene3D" id="3.40.50.300">
    <property type="entry name" value="P-loop containing nucleotide triphosphate hydrolases"/>
    <property type="match status" value="1"/>
</dbReference>
<protein>
    <submittedName>
        <fullName evidence="8">Nucleolar GTP-binding protein 1, putative</fullName>
    </submittedName>
</protein>
<dbReference type="EMBL" id="FLRD01000109">
    <property type="protein sequence ID" value="SBT38744.1"/>
    <property type="molecule type" value="Genomic_DNA"/>
</dbReference>
<dbReference type="Pfam" id="PF06858">
    <property type="entry name" value="NOG1"/>
    <property type="match status" value="1"/>
</dbReference>
<accession>A0A1A8Z485</accession>
<dbReference type="InterPro" id="IPR012973">
    <property type="entry name" value="NOG_C"/>
</dbReference>
<feature type="compositionally biased region" description="Basic and acidic residues" evidence="6">
    <location>
        <begin position="624"/>
        <end position="639"/>
    </location>
</feature>
<dbReference type="Proteomes" id="UP000078555">
    <property type="component" value="Unassembled WGS sequence"/>
</dbReference>
<evidence type="ECO:0000256" key="6">
    <source>
        <dbReference type="SAM" id="MobiDB-lite"/>
    </source>
</evidence>
<dbReference type="FunFam" id="1.20.120.1190:FF:000001">
    <property type="entry name" value="Nucleolar GTP-binding protein 1"/>
    <property type="match status" value="1"/>
</dbReference>
<keyword evidence="5" id="KW-0539">Nucleus</keyword>
<sequence>MKEGNMYRFKDIKPVVNAKELVDVVLSKTQRKTPTEVHKGFKITRIRNFYMRKVKMCQELFRDKLQTIISDFPKLDDIHPFYSDLANILYDRDHYKLALGQCNYVSKAVVKICHDYIKLLKFSSSLYKCKMLKISALGRMCKLVKKLQPSLLYLEEVRQNLSRLPSINLHNKTILLSGAPNVGKSSFINYISRANVEVQPYSFTTKHLYVGHFYYKFNKYQIIDTPGLLDRLLEDRNTIEMTTITALAHIDGVIIFIIDISEECGLSIYEQVRLFYSIKKLFSNKSIIIGFNKIDKINLDNISVENKILIKNIIEEINDTTIKFCSFSTLTGVGVEEAKITACELLCKENSLNLLLDQQNSLISKDNKNQDFFSNRTPFIPDSVIQERFRKRQLLVSAQGKKTLSVNVGEPTTTAITTTALEGEPSATTTTATTALEGEPSATTTATTTTAAHESMRERKLRKKNKNRQSYLSNRTDNRKLQIDLQNENGGAGVYSVDVRSNYDIKEEHKYDVIPEIYNGKNICDFVDVDIEQKLIELEKEEEALLKNDVTIDPLWFKTKQILEKMAQKLKRLRLSARLNVEKQPLYHKKNKTVEEMENKLNKLNLDKTKVIKGMTQKLRKRADKTDKTGKTDKTDKTGKTNKPNILKVKKDICKKRQIKDDIYNDPTKTLKIYSSTSTELQRKKAYKLNKVAYKKIEKGKRGEADRWIPSKKPRHLFSGKRSNGKTAWR</sequence>
<keyword evidence="3" id="KW-0547">Nucleotide-binding</keyword>
<evidence type="ECO:0000256" key="2">
    <source>
        <dbReference type="ARBA" id="ARBA00022517"/>
    </source>
</evidence>
<dbReference type="AlphaFoldDB" id="A0A1A8Z485"/>
<evidence type="ECO:0000256" key="5">
    <source>
        <dbReference type="ARBA" id="ARBA00023242"/>
    </source>
</evidence>
<comment type="subcellular location">
    <subcellularLocation>
        <location evidence="1">Nucleus</location>
        <location evidence="1">Nucleolus</location>
    </subcellularLocation>
</comment>
<dbReference type="InterPro" id="IPR006073">
    <property type="entry name" value="GTP-bd"/>
</dbReference>
<dbReference type="GO" id="GO:0005525">
    <property type="term" value="F:GTP binding"/>
    <property type="evidence" value="ECO:0007669"/>
    <property type="project" value="UniProtKB-KW"/>
</dbReference>
<feature type="compositionally biased region" description="Low complexity" evidence="6">
    <location>
        <begin position="442"/>
        <end position="452"/>
    </location>
</feature>
<dbReference type="Gene3D" id="1.20.120.1190">
    <property type="match status" value="1"/>
</dbReference>
<gene>
    <name evidence="8" type="ORF">POVWA1_038590</name>
    <name evidence="9" type="ORF">POVWA2_037570</name>
</gene>
<dbReference type="InterPro" id="IPR027417">
    <property type="entry name" value="P-loop_NTPase"/>
</dbReference>
<reference evidence="10 11" key="2">
    <citation type="submission" date="2016-05" db="EMBL/GenBank/DDBJ databases">
        <authorList>
            <person name="Naeem Raeece"/>
        </authorList>
    </citation>
    <scope>NUCLEOTIDE SEQUENCE [LARGE SCALE GENOMIC DNA]</scope>
</reference>
<dbReference type="InterPro" id="IPR010674">
    <property type="entry name" value="NOG1_Rossman_fold_dom"/>
</dbReference>
<reference evidence="8" key="1">
    <citation type="submission" date="2016-05" db="EMBL/GenBank/DDBJ databases">
        <authorList>
            <person name="Lavstsen T."/>
            <person name="Jespersen J.S."/>
        </authorList>
    </citation>
    <scope>NUCLEOTIDE SEQUENCE [LARGE SCALE GENOMIC DNA]</scope>
</reference>
<evidence type="ECO:0000313" key="8">
    <source>
        <dbReference type="EMBL" id="SBT38744.1"/>
    </source>
</evidence>
<dbReference type="CDD" id="cd01897">
    <property type="entry name" value="NOG"/>
    <property type="match status" value="1"/>
</dbReference>
<evidence type="ECO:0000313" key="10">
    <source>
        <dbReference type="Proteomes" id="UP000078550"/>
    </source>
</evidence>
<evidence type="ECO:0000256" key="4">
    <source>
        <dbReference type="ARBA" id="ARBA00023134"/>
    </source>
</evidence>
<dbReference type="GO" id="GO:0005730">
    <property type="term" value="C:nucleolus"/>
    <property type="evidence" value="ECO:0007669"/>
    <property type="project" value="UniProtKB-SubCell"/>
</dbReference>
<dbReference type="Pfam" id="PF17835">
    <property type="entry name" value="NOG1_N"/>
    <property type="match status" value="1"/>
</dbReference>
<evidence type="ECO:0000259" key="7">
    <source>
        <dbReference type="PROSITE" id="PS51710"/>
    </source>
</evidence>
<dbReference type="PANTHER" id="PTHR45759">
    <property type="entry name" value="NUCLEOLAR GTP-BINDING PROTEIN 1"/>
    <property type="match status" value="1"/>
</dbReference>
<dbReference type="Pfam" id="PF08155">
    <property type="entry name" value="NOGCT"/>
    <property type="match status" value="1"/>
</dbReference>
<dbReference type="GO" id="GO:0042254">
    <property type="term" value="P:ribosome biogenesis"/>
    <property type="evidence" value="ECO:0007669"/>
    <property type="project" value="UniProtKB-KW"/>
</dbReference>
<feature type="region of interest" description="Disordered" evidence="6">
    <location>
        <begin position="439"/>
        <end position="479"/>
    </location>
</feature>
<organism evidence="8 11">
    <name type="scientific">Plasmodium ovale wallikeri</name>
    <dbReference type="NCBI Taxonomy" id="864142"/>
    <lineage>
        <taxon>Eukaryota</taxon>
        <taxon>Sar</taxon>
        <taxon>Alveolata</taxon>
        <taxon>Apicomplexa</taxon>
        <taxon>Aconoidasida</taxon>
        <taxon>Haemosporida</taxon>
        <taxon>Plasmodiidae</taxon>
        <taxon>Plasmodium</taxon>
        <taxon>Plasmodium (Plasmodium)</taxon>
    </lineage>
</organism>
<dbReference type="Proteomes" id="UP000078550">
    <property type="component" value="Unassembled WGS sequence"/>
</dbReference>
<dbReference type="PROSITE" id="PS51710">
    <property type="entry name" value="G_OBG"/>
    <property type="match status" value="1"/>
</dbReference>
<feature type="compositionally biased region" description="Basic and acidic residues" evidence="6">
    <location>
        <begin position="700"/>
        <end position="709"/>
    </location>
</feature>
<feature type="compositionally biased region" description="Polar residues" evidence="6">
    <location>
        <begin position="721"/>
        <end position="730"/>
    </location>
</feature>
<feature type="compositionally biased region" description="Basic residues" evidence="6">
    <location>
        <begin position="710"/>
        <end position="719"/>
    </location>
</feature>
<dbReference type="EMBL" id="FLRE01000144">
    <property type="protein sequence ID" value="SBT39323.1"/>
    <property type="molecule type" value="Genomic_DNA"/>
</dbReference>
<evidence type="ECO:0000313" key="9">
    <source>
        <dbReference type="EMBL" id="SBT39323.1"/>
    </source>
</evidence>
<dbReference type="InterPro" id="IPR041623">
    <property type="entry name" value="NOG1_N"/>
</dbReference>
<keyword evidence="2" id="KW-0690">Ribosome biogenesis</keyword>
<dbReference type="SUPFAM" id="SSF52540">
    <property type="entry name" value="P-loop containing nucleoside triphosphate hydrolases"/>
    <property type="match status" value="1"/>
</dbReference>
<feature type="domain" description="OBG-type G" evidence="7">
    <location>
        <begin position="172"/>
        <end position="347"/>
    </location>
</feature>
<evidence type="ECO:0000313" key="11">
    <source>
        <dbReference type="Proteomes" id="UP000078555"/>
    </source>
</evidence>
<dbReference type="InterPro" id="IPR031167">
    <property type="entry name" value="G_OBG"/>
</dbReference>
<proteinExistence type="predicted"/>
<dbReference type="PRINTS" id="PR00326">
    <property type="entry name" value="GTP1OBG"/>
</dbReference>
<evidence type="ECO:0000256" key="3">
    <source>
        <dbReference type="ARBA" id="ARBA00022741"/>
    </source>
</evidence>
<keyword evidence="4" id="KW-0342">GTP-binding</keyword>